<feature type="domain" description="PAS" evidence="15">
    <location>
        <begin position="12"/>
        <end position="82"/>
    </location>
</feature>
<evidence type="ECO:0000259" key="14">
    <source>
        <dbReference type="PROSITE" id="PS50109"/>
    </source>
</evidence>
<dbReference type="InterPro" id="IPR003661">
    <property type="entry name" value="HisK_dim/P_dom"/>
</dbReference>
<evidence type="ECO:0000256" key="8">
    <source>
        <dbReference type="ARBA" id="ARBA00022777"/>
    </source>
</evidence>
<evidence type="ECO:0000256" key="5">
    <source>
        <dbReference type="ARBA" id="ARBA00022553"/>
    </source>
</evidence>
<dbReference type="PRINTS" id="PR00344">
    <property type="entry name" value="BCTRLSENSOR"/>
</dbReference>
<dbReference type="GO" id="GO:0005886">
    <property type="term" value="C:plasma membrane"/>
    <property type="evidence" value="ECO:0007669"/>
    <property type="project" value="TreeGrafter"/>
</dbReference>
<dbReference type="CDD" id="cd00130">
    <property type="entry name" value="PAS"/>
    <property type="match status" value="2"/>
</dbReference>
<evidence type="ECO:0000256" key="2">
    <source>
        <dbReference type="ARBA" id="ARBA00004370"/>
    </source>
</evidence>
<dbReference type="RefSeq" id="WP_211141562.1">
    <property type="nucleotide sequence ID" value="NZ_JAEEGB010000005.1"/>
</dbReference>
<dbReference type="GO" id="GO:0009927">
    <property type="term" value="F:histidine phosphotransfer kinase activity"/>
    <property type="evidence" value="ECO:0007669"/>
    <property type="project" value="TreeGrafter"/>
</dbReference>
<dbReference type="InterPro" id="IPR000700">
    <property type="entry name" value="PAS-assoc_C"/>
</dbReference>
<dbReference type="Proteomes" id="UP000622687">
    <property type="component" value="Unassembled WGS sequence"/>
</dbReference>
<dbReference type="NCBIfam" id="TIGR00229">
    <property type="entry name" value="sensory_box"/>
    <property type="match status" value="2"/>
</dbReference>
<dbReference type="Gene3D" id="3.30.565.10">
    <property type="entry name" value="Histidine kinase-like ATPase, C-terminal domain"/>
    <property type="match status" value="1"/>
</dbReference>
<dbReference type="AlphaFoldDB" id="A0A934HRR6"/>
<dbReference type="Pfam" id="PF02518">
    <property type="entry name" value="HATPase_c"/>
    <property type="match status" value="1"/>
</dbReference>
<keyword evidence="10" id="KW-0902">Two-component regulatory system</keyword>
<dbReference type="PROSITE" id="PS50109">
    <property type="entry name" value="HIS_KIN"/>
    <property type="match status" value="1"/>
</dbReference>
<evidence type="ECO:0000256" key="4">
    <source>
        <dbReference type="ARBA" id="ARBA00012438"/>
    </source>
</evidence>
<dbReference type="InterPro" id="IPR035965">
    <property type="entry name" value="PAS-like_dom_sf"/>
</dbReference>
<feature type="domain" description="Histidine kinase" evidence="14">
    <location>
        <begin position="278"/>
        <end position="498"/>
    </location>
</feature>
<dbReference type="SMART" id="SM00388">
    <property type="entry name" value="HisKA"/>
    <property type="match status" value="1"/>
</dbReference>
<keyword evidence="5" id="KW-0597">Phosphoprotein</keyword>
<dbReference type="Gene3D" id="1.10.287.130">
    <property type="match status" value="1"/>
</dbReference>
<keyword evidence="12" id="KW-0131">Cell cycle</keyword>
<evidence type="ECO:0000256" key="7">
    <source>
        <dbReference type="ARBA" id="ARBA00022741"/>
    </source>
</evidence>
<organism evidence="17 18">
    <name type="scientific">Clostridium aciditolerans</name>
    <dbReference type="NCBI Taxonomy" id="339861"/>
    <lineage>
        <taxon>Bacteria</taxon>
        <taxon>Bacillati</taxon>
        <taxon>Bacillota</taxon>
        <taxon>Clostridia</taxon>
        <taxon>Eubacteriales</taxon>
        <taxon>Clostridiaceae</taxon>
        <taxon>Clostridium</taxon>
    </lineage>
</organism>
<dbReference type="InterPro" id="IPR036097">
    <property type="entry name" value="HisK_dim/P_sf"/>
</dbReference>
<dbReference type="PANTHER" id="PTHR43047">
    <property type="entry name" value="TWO-COMPONENT HISTIDINE PROTEIN KINASE"/>
    <property type="match status" value="1"/>
</dbReference>
<feature type="domain" description="PAS" evidence="15">
    <location>
        <begin position="150"/>
        <end position="181"/>
    </location>
</feature>
<keyword evidence="9" id="KW-0067">ATP-binding</keyword>
<dbReference type="CDD" id="cd16922">
    <property type="entry name" value="HATPase_EvgS-ArcB-TorS-like"/>
    <property type="match status" value="1"/>
</dbReference>
<dbReference type="SMART" id="SM00091">
    <property type="entry name" value="PAS"/>
    <property type="match status" value="2"/>
</dbReference>
<dbReference type="SUPFAM" id="SSF55874">
    <property type="entry name" value="ATPase domain of HSP90 chaperone/DNA topoisomerase II/histidine kinase"/>
    <property type="match status" value="1"/>
</dbReference>
<dbReference type="FunFam" id="3.30.565.10:FF:000010">
    <property type="entry name" value="Sensor histidine kinase RcsC"/>
    <property type="match status" value="1"/>
</dbReference>
<dbReference type="PROSITE" id="PS50112">
    <property type="entry name" value="PAS"/>
    <property type="match status" value="2"/>
</dbReference>
<dbReference type="InterPro" id="IPR001610">
    <property type="entry name" value="PAC"/>
</dbReference>
<protein>
    <recommendedName>
        <fullName evidence="13">Circadian input-output histidine kinase CikA</fullName>
        <ecNumber evidence="4">2.7.13.3</ecNumber>
    </recommendedName>
</protein>
<keyword evidence="6" id="KW-0808">Transferase</keyword>
<dbReference type="CDD" id="cd00082">
    <property type="entry name" value="HisKA"/>
    <property type="match status" value="1"/>
</dbReference>
<proteinExistence type="inferred from homology"/>
<dbReference type="InterPro" id="IPR003594">
    <property type="entry name" value="HATPase_dom"/>
</dbReference>
<reference evidence="17" key="1">
    <citation type="submission" date="2020-12" db="EMBL/GenBank/DDBJ databases">
        <title>Clostridium thailandense sp. nov., a novel acetogenic bacterium isolated from peat land soil in Thailand.</title>
        <authorList>
            <person name="Chaikitkaew S."/>
            <person name="Birkeland N.K."/>
        </authorList>
    </citation>
    <scope>NUCLEOTIDE SEQUENCE</scope>
    <source>
        <strain evidence="17">DSM 17425</strain>
    </source>
</reference>
<dbReference type="SMART" id="SM00387">
    <property type="entry name" value="HATPase_c"/>
    <property type="match status" value="1"/>
</dbReference>
<accession>A0A934HRR6</accession>
<evidence type="ECO:0000313" key="17">
    <source>
        <dbReference type="EMBL" id="MBI6872103.1"/>
    </source>
</evidence>
<comment type="similarity">
    <text evidence="3">In the N-terminal section; belongs to the phytochrome family.</text>
</comment>
<dbReference type="PROSITE" id="PS50113">
    <property type="entry name" value="PAC"/>
    <property type="match status" value="2"/>
</dbReference>
<dbReference type="SUPFAM" id="SSF47384">
    <property type="entry name" value="Homodimeric domain of signal transducing histidine kinase"/>
    <property type="match status" value="1"/>
</dbReference>
<evidence type="ECO:0000259" key="16">
    <source>
        <dbReference type="PROSITE" id="PS50113"/>
    </source>
</evidence>
<dbReference type="InterPro" id="IPR000014">
    <property type="entry name" value="PAS"/>
</dbReference>
<dbReference type="PANTHER" id="PTHR43047:SF72">
    <property type="entry name" value="OSMOSENSING HISTIDINE PROTEIN KINASE SLN1"/>
    <property type="match status" value="1"/>
</dbReference>
<dbReference type="EC" id="2.7.13.3" evidence="4"/>
<evidence type="ECO:0000256" key="12">
    <source>
        <dbReference type="ARBA" id="ARBA00023306"/>
    </source>
</evidence>
<evidence type="ECO:0000256" key="1">
    <source>
        <dbReference type="ARBA" id="ARBA00000085"/>
    </source>
</evidence>
<dbReference type="Pfam" id="PF13426">
    <property type="entry name" value="PAS_9"/>
    <property type="match status" value="2"/>
</dbReference>
<dbReference type="GO" id="GO:0000155">
    <property type="term" value="F:phosphorelay sensor kinase activity"/>
    <property type="evidence" value="ECO:0007669"/>
    <property type="project" value="InterPro"/>
</dbReference>
<gene>
    <name evidence="17" type="ORF">I6U51_05190</name>
</gene>
<evidence type="ECO:0000256" key="11">
    <source>
        <dbReference type="ARBA" id="ARBA00023136"/>
    </source>
</evidence>
<name>A0A934HRR6_9CLOT</name>
<feature type="domain" description="PAC" evidence="16">
    <location>
        <begin position="208"/>
        <end position="260"/>
    </location>
</feature>
<dbReference type="FunFam" id="1.10.287.130:FF:000038">
    <property type="entry name" value="Sensory transduction histidine kinase"/>
    <property type="match status" value="1"/>
</dbReference>
<dbReference type="SUPFAM" id="SSF55785">
    <property type="entry name" value="PYP-like sensor domain (PAS domain)"/>
    <property type="match status" value="2"/>
</dbReference>
<keyword evidence="8" id="KW-0418">Kinase</keyword>
<keyword evidence="18" id="KW-1185">Reference proteome</keyword>
<comment type="catalytic activity">
    <reaction evidence="1">
        <text>ATP + protein L-histidine = ADP + protein N-phospho-L-histidine.</text>
        <dbReference type="EC" id="2.7.13.3"/>
    </reaction>
</comment>
<feature type="domain" description="PAC" evidence="16">
    <location>
        <begin position="86"/>
        <end position="138"/>
    </location>
</feature>
<dbReference type="Gene3D" id="3.30.450.20">
    <property type="entry name" value="PAS domain"/>
    <property type="match status" value="2"/>
</dbReference>
<dbReference type="InterPro" id="IPR005467">
    <property type="entry name" value="His_kinase_dom"/>
</dbReference>
<sequence length="582" mass="66009">MSKGIRDEVKESEKFYKSIFELSGVGIAEVSPDGVFLMINKPFCKITGYSEEELKEKSFKDITYSEDINVDLNYVNDLITDKINGYNTEKRYIRKDGSIVWVNITVSLVRNNDKSPKYFVSVINDITNNKKNEIELKKQAQAVFYCPVSIVVTDKNGIIEYVNPAFEIISGYKKEEALGKNPKIQSSGEGTREFYKNLWGTILKGEIWKGTFKNKKKNGEIYWEESSISPIINSQGKITHFVAVKEDITKRKLIEEELIKSKIEAESANRAKSTFLANMSHEIRTPLNAILGFSELLLNDSNLSEGQKSKVETINRTGEHLLKMINEILEISKIEAGKASINLSEFNIYRLIEDLKNIFYLKAKDKNINLNFFIDDDVPEIIITDELKLRQILINLIGNAIKFTDKGSVSVVINSKNEQNNSLLYVAVKDTGIGIAEENLNKIFDDFTQVYDTKYSKGGTGLGLTITKEFVELLKGIITLKSTYGKGSEFNFFIPVTVANNSKEKSYIKLGQNKNNDIHSNEKEACSLDKETKLKLKEAILDGDVDEINELISNINEINIKEIENLKKLAGEFKYEKILELL</sequence>
<evidence type="ECO:0000313" key="18">
    <source>
        <dbReference type="Proteomes" id="UP000622687"/>
    </source>
</evidence>
<dbReference type="InterPro" id="IPR036890">
    <property type="entry name" value="HATPase_C_sf"/>
</dbReference>
<dbReference type="SMART" id="SM00086">
    <property type="entry name" value="PAC"/>
    <property type="match status" value="2"/>
</dbReference>
<evidence type="ECO:0000256" key="13">
    <source>
        <dbReference type="ARBA" id="ARBA00074306"/>
    </source>
</evidence>
<dbReference type="Pfam" id="PF00512">
    <property type="entry name" value="HisKA"/>
    <property type="match status" value="1"/>
</dbReference>
<evidence type="ECO:0000256" key="6">
    <source>
        <dbReference type="ARBA" id="ARBA00022679"/>
    </source>
</evidence>
<dbReference type="EMBL" id="JAEEGB010000005">
    <property type="protein sequence ID" value="MBI6872103.1"/>
    <property type="molecule type" value="Genomic_DNA"/>
</dbReference>
<keyword evidence="7" id="KW-0547">Nucleotide-binding</keyword>
<keyword evidence="11" id="KW-0472">Membrane</keyword>
<comment type="caution">
    <text evidence="17">The sequence shown here is derived from an EMBL/GenBank/DDBJ whole genome shotgun (WGS) entry which is preliminary data.</text>
</comment>
<evidence type="ECO:0000256" key="3">
    <source>
        <dbReference type="ARBA" id="ARBA00006402"/>
    </source>
</evidence>
<evidence type="ECO:0000256" key="9">
    <source>
        <dbReference type="ARBA" id="ARBA00022840"/>
    </source>
</evidence>
<dbReference type="GO" id="GO:0005524">
    <property type="term" value="F:ATP binding"/>
    <property type="evidence" value="ECO:0007669"/>
    <property type="project" value="UniProtKB-KW"/>
</dbReference>
<evidence type="ECO:0000256" key="10">
    <source>
        <dbReference type="ARBA" id="ARBA00023012"/>
    </source>
</evidence>
<comment type="subcellular location">
    <subcellularLocation>
        <location evidence="2">Membrane</location>
    </subcellularLocation>
</comment>
<evidence type="ECO:0000259" key="15">
    <source>
        <dbReference type="PROSITE" id="PS50112"/>
    </source>
</evidence>
<dbReference type="InterPro" id="IPR004358">
    <property type="entry name" value="Sig_transdc_His_kin-like_C"/>
</dbReference>